<feature type="region of interest" description="Disordered" evidence="1">
    <location>
        <begin position="99"/>
        <end position="118"/>
    </location>
</feature>
<feature type="compositionally biased region" description="Basic and acidic residues" evidence="1">
    <location>
        <begin position="99"/>
        <end position="108"/>
    </location>
</feature>
<dbReference type="Gene3D" id="3.30.420.10">
    <property type="entry name" value="Ribonuclease H-like superfamily/Ribonuclease H"/>
    <property type="match status" value="1"/>
</dbReference>
<reference evidence="3" key="1">
    <citation type="journal article" date="2022" name="bioRxiv">
        <title>Sequencing and chromosome-scale assembly of the giantPleurodeles waltlgenome.</title>
        <authorList>
            <person name="Brown T."/>
            <person name="Elewa A."/>
            <person name="Iarovenko S."/>
            <person name="Subramanian E."/>
            <person name="Araus A.J."/>
            <person name="Petzold A."/>
            <person name="Susuki M."/>
            <person name="Suzuki K.-i.T."/>
            <person name="Hayashi T."/>
            <person name="Toyoda A."/>
            <person name="Oliveira C."/>
            <person name="Osipova E."/>
            <person name="Leigh N.D."/>
            <person name="Simon A."/>
            <person name="Yun M.H."/>
        </authorList>
    </citation>
    <scope>NUCLEOTIDE SEQUENCE</scope>
    <source>
        <strain evidence="3">20211129_DDA</strain>
        <tissue evidence="3">Liver</tissue>
    </source>
</reference>
<protein>
    <recommendedName>
        <fullName evidence="2">Integrase catalytic domain-containing protein</fullName>
    </recommendedName>
</protein>
<dbReference type="AlphaFoldDB" id="A0AAV7SSS6"/>
<dbReference type="PROSITE" id="PS50994">
    <property type="entry name" value="INTEGRASE"/>
    <property type="match status" value="1"/>
</dbReference>
<sequence length="231" mass="24985">MVGISRRTVAAEHDPLSIISGPESDPNKFEAKALRGSAAARNQRRPEASTISASRSGPPPGTLSSRVQLLPPQRVPGALQLRARERALAPSHLFQAPTDRLRPVRPDSPRSATLTQGPVGASRLPNLLPCGLGIGRSPREFESSGVAPRIVKDLMVADGAPLKRAHLSAWQAPPYYVQFVEMFAAVIVDAKSIWVEVVFMKSISTRSTIVVLGEVFRRERIPSVLFTDNGT</sequence>
<evidence type="ECO:0000256" key="1">
    <source>
        <dbReference type="SAM" id="MobiDB-lite"/>
    </source>
</evidence>
<name>A0AAV7SSS6_PLEWA</name>
<gene>
    <name evidence="3" type="ORF">NDU88_007605</name>
</gene>
<feature type="region of interest" description="Disordered" evidence="1">
    <location>
        <begin position="1"/>
        <end position="67"/>
    </location>
</feature>
<dbReference type="Proteomes" id="UP001066276">
    <property type="component" value="Chromosome 4_2"/>
</dbReference>
<dbReference type="GO" id="GO:0003676">
    <property type="term" value="F:nucleic acid binding"/>
    <property type="evidence" value="ECO:0007669"/>
    <property type="project" value="InterPro"/>
</dbReference>
<keyword evidence="4" id="KW-1185">Reference proteome</keyword>
<dbReference type="EMBL" id="JANPWB010000008">
    <property type="protein sequence ID" value="KAJ1167212.1"/>
    <property type="molecule type" value="Genomic_DNA"/>
</dbReference>
<proteinExistence type="predicted"/>
<comment type="caution">
    <text evidence="3">The sequence shown here is derived from an EMBL/GenBank/DDBJ whole genome shotgun (WGS) entry which is preliminary data.</text>
</comment>
<evidence type="ECO:0000313" key="4">
    <source>
        <dbReference type="Proteomes" id="UP001066276"/>
    </source>
</evidence>
<evidence type="ECO:0000313" key="3">
    <source>
        <dbReference type="EMBL" id="KAJ1167212.1"/>
    </source>
</evidence>
<organism evidence="3 4">
    <name type="scientific">Pleurodeles waltl</name>
    <name type="common">Iberian ribbed newt</name>
    <dbReference type="NCBI Taxonomy" id="8319"/>
    <lineage>
        <taxon>Eukaryota</taxon>
        <taxon>Metazoa</taxon>
        <taxon>Chordata</taxon>
        <taxon>Craniata</taxon>
        <taxon>Vertebrata</taxon>
        <taxon>Euteleostomi</taxon>
        <taxon>Amphibia</taxon>
        <taxon>Batrachia</taxon>
        <taxon>Caudata</taxon>
        <taxon>Salamandroidea</taxon>
        <taxon>Salamandridae</taxon>
        <taxon>Pleurodelinae</taxon>
        <taxon>Pleurodeles</taxon>
    </lineage>
</organism>
<feature type="domain" description="Integrase catalytic" evidence="2">
    <location>
        <begin position="157"/>
        <end position="231"/>
    </location>
</feature>
<dbReference type="InterPro" id="IPR036397">
    <property type="entry name" value="RNaseH_sf"/>
</dbReference>
<accession>A0AAV7SSS6</accession>
<dbReference type="GO" id="GO:0015074">
    <property type="term" value="P:DNA integration"/>
    <property type="evidence" value="ECO:0007669"/>
    <property type="project" value="InterPro"/>
</dbReference>
<evidence type="ECO:0000259" key="2">
    <source>
        <dbReference type="PROSITE" id="PS50994"/>
    </source>
</evidence>
<dbReference type="InterPro" id="IPR001584">
    <property type="entry name" value="Integrase_cat-core"/>
</dbReference>